<evidence type="ECO:0000256" key="7">
    <source>
        <dbReference type="ARBA" id="ARBA00023303"/>
    </source>
</evidence>
<feature type="compositionally biased region" description="Polar residues" evidence="8">
    <location>
        <begin position="1261"/>
        <end position="1271"/>
    </location>
</feature>
<dbReference type="Pfam" id="PF18139">
    <property type="entry name" value="LSDAT_euk"/>
    <property type="match status" value="1"/>
</dbReference>
<feature type="transmembrane region" description="Helical" evidence="9">
    <location>
        <begin position="1054"/>
        <end position="1076"/>
    </location>
</feature>
<evidence type="ECO:0000256" key="3">
    <source>
        <dbReference type="ARBA" id="ARBA00022692"/>
    </source>
</evidence>
<keyword evidence="4 9" id="KW-1133">Transmembrane helix</keyword>
<comment type="subcellular location">
    <subcellularLocation>
        <location evidence="1">Membrane</location>
        <topology evidence="1">Multi-pass membrane protein</topology>
    </subcellularLocation>
</comment>
<dbReference type="AlphaFoldDB" id="A0A818M7K0"/>
<feature type="compositionally biased region" description="Basic and acidic residues" evidence="8">
    <location>
        <begin position="596"/>
        <end position="614"/>
    </location>
</feature>
<feature type="region of interest" description="Disordered" evidence="8">
    <location>
        <begin position="587"/>
        <end position="620"/>
    </location>
</feature>
<keyword evidence="2" id="KW-0813">Transport</keyword>
<evidence type="ECO:0000259" key="10">
    <source>
        <dbReference type="Pfam" id="PF18139"/>
    </source>
</evidence>
<evidence type="ECO:0000259" key="11">
    <source>
        <dbReference type="Pfam" id="PF25508"/>
    </source>
</evidence>
<dbReference type="PANTHER" id="PTHR13800">
    <property type="entry name" value="TRANSIENT RECEPTOR POTENTIAL CATION CHANNEL, SUBFAMILY M, MEMBER 6"/>
    <property type="match status" value="1"/>
</dbReference>
<evidence type="ECO:0000256" key="4">
    <source>
        <dbReference type="ARBA" id="ARBA00022989"/>
    </source>
</evidence>
<reference evidence="13" key="1">
    <citation type="submission" date="2021-02" db="EMBL/GenBank/DDBJ databases">
        <authorList>
            <person name="Nowell W R."/>
        </authorList>
    </citation>
    <scope>NUCLEOTIDE SEQUENCE</scope>
</reference>
<evidence type="ECO:0000256" key="2">
    <source>
        <dbReference type="ARBA" id="ARBA00022448"/>
    </source>
</evidence>
<dbReference type="EMBL" id="CAJOAY010000195">
    <property type="protein sequence ID" value="CAF3580718.1"/>
    <property type="molecule type" value="Genomic_DNA"/>
</dbReference>
<dbReference type="GO" id="GO:0099604">
    <property type="term" value="F:ligand-gated calcium channel activity"/>
    <property type="evidence" value="ECO:0007669"/>
    <property type="project" value="TreeGrafter"/>
</dbReference>
<dbReference type="Proteomes" id="UP000663891">
    <property type="component" value="Unassembled WGS sequence"/>
</dbReference>
<dbReference type="InterPro" id="IPR041491">
    <property type="entry name" value="TRPM_SLOG"/>
</dbReference>
<evidence type="ECO:0000313" key="13">
    <source>
        <dbReference type="EMBL" id="CAF3580718.1"/>
    </source>
</evidence>
<protein>
    <submittedName>
        <fullName evidence="13">Uncharacterized protein</fullName>
    </submittedName>
</protein>
<gene>
    <name evidence="13" type="ORF">OKA104_LOCUS5590</name>
    <name evidence="12" type="ORF">VCS650_LOCUS31982</name>
</gene>
<evidence type="ECO:0000256" key="9">
    <source>
        <dbReference type="SAM" id="Phobius"/>
    </source>
</evidence>
<keyword evidence="3 9" id="KW-0812">Transmembrane</keyword>
<accession>A0A818M7K0</accession>
<dbReference type="InterPro" id="IPR050927">
    <property type="entry name" value="TRPM"/>
</dbReference>
<dbReference type="EMBL" id="CAJNON010000564">
    <property type="protein sequence ID" value="CAF1318099.1"/>
    <property type="molecule type" value="Genomic_DNA"/>
</dbReference>
<comment type="caution">
    <text evidence="13">The sequence shown here is derived from an EMBL/GenBank/DDBJ whole genome shotgun (WGS) entry which is preliminary data.</text>
</comment>
<evidence type="ECO:0000256" key="8">
    <source>
        <dbReference type="SAM" id="MobiDB-lite"/>
    </source>
</evidence>
<dbReference type="Pfam" id="PF25508">
    <property type="entry name" value="TRPM2"/>
    <property type="match status" value="1"/>
</dbReference>
<dbReference type="PANTHER" id="PTHR13800:SF12">
    <property type="entry name" value="TRANSIENT RECEPTOR POTENTIAL CATION CHANNEL SUBFAMILY M MEMBER-LIKE 2"/>
    <property type="match status" value="1"/>
</dbReference>
<feature type="region of interest" description="Disordered" evidence="8">
    <location>
        <begin position="1252"/>
        <end position="1271"/>
    </location>
</feature>
<feature type="transmembrane region" description="Helical" evidence="9">
    <location>
        <begin position="833"/>
        <end position="854"/>
    </location>
</feature>
<sequence>MEPKESWEDLISRTKIDADIVYRTCKIYNRQVQTPRDDANKKCCCGRLVRRHSFDGECLSPNTNNAETPNFPQIFQPIHSTIVPVTIYGALKSTGSIGCKYIRLDHQTNMERIYDLLVKDCKGAKPGLILSIYGGAKYFTMTEKLEKEIIRGIIDAAATSNAWILTTGINNGVSKLIGEGISHYRLLKANPNKIVCIGLTKWGTVNGSTRLELKHTTKVSKCYGLKLFSRRIPDDDDDTDETIERNHTHCILFDDGELSGYLNDEQRSALVEHAMNDKDEKHKCYGVTIIVEGGRNTIEVLQNDIKTNRPIVFIEDSGRLADVFASLINQTANAKNDQQFIPSDEAVRRALAEFFPSLEKGEISQITTGIQYILNKKNRHLLNVFRMDRDKSVAETIFKAIFTMKNKQNEINNGEQKDTEDEDILLNLASQWNYFDGALSILKKRQHTTSNNNEIKEEYMTSYKKLFRDALTKNHPVFVEYFLAAGFDPFKLLGIQPVEQERHARLLKLYQDTYEELDTSNRGYIKELFGQSIGKKIETLDIKLNKFIGSFIEAIYSKKDHTCTKRICIDLTNHVCSCCSSARKHRAPKKNQVNSEHNRDTQPQHQQIDKKDSGDNNNTENLLEKNELLRDLFSWSVFMDMPEMTKILLVHQQSRICASLIASAIFKQYSKLSSTVDLKEKFQIQGDDFGEYAADFINDCYKYNERSACELLLRQVPLFGNITCMQIAISSENIQLVGTACFDQTLTEVWYNKLSMRNSQTSTRPLQFLSIITFGLLAPKIIPYREKETNMQDTSLSTEGINYYADKDPTENKFKKYWTHFCYFHGSPFIRMYYHFISYIWFLLVFSYMMLYHLDGPETFRIPHWTEIYVIITVSTMFCEDIRKLIHEYKYRMVEQWGSTKSTVLTLLTNIFHIASYFLFYLGLIFRYTGYKDNVFAAERIIWAFDLELWFLGSLKFVVALRSVGPKLFMLKNMLRDLAAFFYMIFIAIAAYGVVSRALILYKQIPFTSSDIFRTIFYEPYWFIYGDVSDKDLLDKIISNGTQSRVAEATATHVLLTFHMLFINVLILNLLIAVFTKFSDTIDKVKENTEFYWRCQCYSFIREYFKQPPCAYPPLIIISHIILLIRYIYSKITCKRTEDNGHTSESITLLRNFKMIAEPNTLTSERWDAFENAATHNCARSKVEKATKNVHLLSDDDHSHSTTSTNVSEMMKAIVDQQRKINEIDKQMQDHAQKVTESLQWMMDATARVKMNDRKKAPPALTSTQPTENSN</sequence>
<evidence type="ECO:0000256" key="6">
    <source>
        <dbReference type="ARBA" id="ARBA00023136"/>
    </source>
</evidence>
<evidence type="ECO:0000313" key="14">
    <source>
        <dbReference type="Proteomes" id="UP000663881"/>
    </source>
</evidence>
<dbReference type="InterPro" id="IPR057366">
    <property type="entry name" value="TRPM-like"/>
</dbReference>
<evidence type="ECO:0000256" key="1">
    <source>
        <dbReference type="ARBA" id="ARBA00004141"/>
    </source>
</evidence>
<evidence type="ECO:0000313" key="12">
    <source>
        <dbReference type="EMBL" id="CAF1318099.1"/>
    </source>
</evidence>
<keyword evidence="5" id="KW-0406">Ion transport</keyword>
<feature type="transmembrane region" description="Helical" evidence="9">
    <location>
        <begin position="980"/>
        <end position="1000"/>
    </location>
</feature>
<feature type="transmembrane region" description="Helical" evidence="9">
    <location>
        <begin position="1110"/>
        <end position="1129"/>
    </location>
</feature>
<feature type="domain" description="TRPM SLOG" evidence="10">
    <location>
        <begin position="100"/>
        <end position="360"/>
    </location>
</feature>
<proteinExistence type="predicted"/>
<organism evidence="13 14">
    <name type="scientific">Adineta steineri</name>
    <dbReference type="NCBI Taxonomy" id="433720"/>
    <lineage>
        <taxon>Eukaryota</taxon>
        <taxon>Metazoa</taxon>
        <taxon>Spiralia</taxon>
        <taxon>Gnathifera</taxon>
        <taxon>Rotifera</taxon>
        <taxon>Eurotatoria</taxon>
        <taxon>Bdelloidea</taxon>
        <taxon>Adinetida</taxon>
        <taxon>Adinetidae</taxon>
        <taxon>Adineta</taxon>
    </lineage>
</organism>
<keyword evidence="7" id="KW-0407">Ion channel</keyword>
<feature type="transmembrane region" description="Helical" evidence="9">
    <location>
        <begin position="904"/>
        <end position="929"/>
    </location>
</feature>
<name>A0A818M7K0_9BILA</name>
<evidence type="ECO:0000256" key="5">
    <source>
        <dbReference type="ARBA" id="ARBA00023065"/>
    </source>
</evidence>
<dbReference type="GO" id="GO:0005886">
    <property type="term" value="C:plasma membrane"/>
    <property type="evidence" value="ECO:0007669"/>
    <property type="project" value="TreeGrafter"/>
</dbReference>
<dbReference type="OrthoDB" id="9996002at2759"/>
<dbReference type="Proteomes" id="UP000663881">
    <property type="component" value="Unassembled WGS sequence"/>
</dbReference>
<keyword evidence="6 9" id="KW-0472">Membrane</keyword>
<feature type="domain" description="TRPM-like" evidence="11">
    <location>
        <begin position="465"/>
        <end position="733"/>
    </location>
</feature>